<reference evidence="6" key="1">
    <citation type="journal article" date="2014" name="BMC Genomics">
        <title>Genome characteristics reveal the impact of lichenization on lichen-forming fungus Endocarpon pusillum Hedwig (Verrucariales, Ascomycota).</title>
        <authorList>
            <person name="Wang Y.-Y."/>
            <person name="Liu B."/>
            <person name="Zhang X.-Y."/>
            <person name="Zhou Q.-M."/>
            <person name="Zhang T."/>
            <person name="Li H."/>
            <person name="Yu Y.-F."/>
            <person name="Zhang X.-L."/>
            <person name="Hao X.-Y."/>
            <person name="Wang M."/>
            <person name="Wang L."/>
            <person name="Wei J.-C."/>
        </authorList>
    </citation>
    <scope>NUCLEOTIDE SEQUENCE [LARGE SCALE GENOMIC DNA]</scope>
    <source>
        <strain evidence="6">Z07020 / HMAS-L-300199</strain>
    </source>
</reference>
<dbReference type="RefSeq" id="XP_007800830.1">
    <property type="nucleotide sequence ID" value="XM_007802639.1"/>
</dbReference>
<protein>
    <submittedName>
        <fullName evidence="5">Uncharacterized protein</fullName>
    </submittedName>
</protein>
<dbReference type="Gene3D" id="3.40.50.720">
    <property type="entry name" value="NAD(P)-binding Rossmann-like Domain"/>
    <property type="match status" value="1"/>
</dbReference>
<keyword evidence="2" id="KW-0521">NADP</keyword>
<dbReference type="Pfam" id="PF00106">
    <property type="entry name" value="adh_short"/>
    <property type="match status" value="1"/>
</dbReference>
<dbReference type="OrthoDB" id="1274115at2759"/>
<comment type="similarity">
    <text evidence="1 4">Belongs to the short-chain dehydrogenases/reductases (SDR) family.</text>
</comment>
<dbReference type="GeneID" id="19242614"/>
<sequence>MANQRVWLITGCSSGFGWELCREALSRGDRVIATSRNADKLAELKNLGASTVELDVCQPDEVVNRIVASAVEEHGRIDILVNNAGYLLEGMVEACSEEEIEAQFNCNVFGLLRMIRAILPYMRAQKSGTIANLGSIGGWRGTPAVGVYCGTKFAVAGITDTLRLEAEPFGIDVTIIEPGYFRTNFLTSANRTAAKRTIADYPFAEQMKANLDQVNKNQPGDPLKGVKVMVDYLTKSGPWAGVEKLPWRLALGADAVEHVRETLKRLSADHEKWADAVNKTNCDDVPSSAS</sequence>
<keyword evidence="6" id="KW-1185">Reference proteome</keyword>
<dbReference type="HOGENOM" id="CLU_010194_2_9_1"/>
<accession>U1HVX7</accession>
<dbReference type="PRINTS" id="PR00081">
    <property type="entry name" value="GDHRDH"/>
</dbReference>
<keyword evidence="3" id="KW-0560">Oxidoreductase</keyword>
<dbReference type="PROSITE" id="PS00061">
    <property type="entry name" value="ADH_SHORT"/>
    <property type="match status" value="1"/>
</dbReference>
<dbReference type="PANTHER" id="PTHR43976:SF16">
    <property type="entry name" value="SHORT-CHAIN DEHYDROGENASE_REDUCTASE FAMILY PROTEIN"/>
    <property type="match status" value="1"/>
</dbReference>
<name>U1HVX7_ENDPU</name>
<dbReference type="PANTHER" id="PTHR43976">
    <property type="entry name" value="SHORT CHAIN DEHYDROGENASE"/>
    <property type="match status" value="1"/>
</dbReference>
<dbReference type="Proteomes" id="UP000019373">
    <property type="component" value="Unassembled WGS sequence"/>
</dbReference>
<evidence type="ECO:0000256" key="1">
    <source>
        <dbReference type="ARBA" id="ARBA00006484"/>
    </source>
</evidence>
<dbReference type="eggNOG" id="KOG1209">
    <property type="taxonomic scope" value="Eukaryota"/>
</dbReference>
<organism evidence="5 6">
    <name type="scientific">Endocarpon pusillum (strain Z07020 / HMAS-L-300199)</name>
    <name type="common">Lichen-forming fungus</name>
    <dbReference type="NCBI Taxonomy" id="1263415"/>
    <lineage>
        <taxon>Eukaryota</taxon>
        <taxon>Fungi</taxon>
        <taxon>Dikarya</taxon>
        <taxon>Ascomycota</taxon>
        <taxon>Pezizomycotina</taxon>
        <taxon>Eurotiomycetes</taxon>
        <taxon>Chaetothyriomycetidae</taxon>
        <taxon>Verrucariales</taxon>
        <taxon>Verrucariaceae</taxon>
        <taxon>Endocarpon</taxon>
    </lineage>
</organism>
<dbReference type="PRINTS" id="PR00080">
    <property type="entry name" value="SDRFAMILY"/>
</dbReference>
<evidence type="ECO:0000256" key="2">
    <source>
        <dbReference type="ARBA" id="ARBA00022857"/>
    </source>
</evidence>
<evidence type="ECO:0000313" key="5">
    <source>
        <dbReference type="EMBL" id="ERF73529.1"/>
    </source>
</evidence>
<evidence type="ECO:0000256" key="4">
    <source>
        <dbReference type="RuleBase" id="RU000363"/>
    </source>
</evidence>
<dbReference type="AlphaFoldDB" id="U1HVX7"/>
<dbReference type="InterPro" id="IPR020904">
    <property type="entry name" value="Sc_DH/Rdtase_CS"/>
</dbReference>
<gene>
    <name evidence="5" type="ORF">EPUS_07734</name>
</gene>
<dbReference type="InterPro" id="IPR002347">
    <property type="entry name" value="SDR_fam"/>
</dbReference>
<dbReference type="SUPFAM" id="SSF51735">
    <property type="entry name" value="NAD(P)-binding Rossmann-fold domains"/>
    <property type="match status" value="1"/>
</dbReference>
<dbReference type="CDD" id="cd05374">
    <property type="entry name" value="17beta-HSD-like_SDR_c"/>
    <property type="match status" value="1"/>
</dbReference>
<dbReference type="InterPro" id="IPR051911">
    <property type="entry name" value="SDR_oxidoreductase"/>
</dbReference>
<dbReference type="GO" id="GO:0016491">
    <property type="term" value="F:oxidoreductase activity"/>
    <property type="evidence" value="ECO:0007669"/>
    <property type="project" value="UniProtKB-KW"/>
</dbReference>
<proteinExistence type="inferred from homology"/>
<dbReference type="OMA" id="MSSPVWF"/>
<evidence type="ECO:0000313" key="6">
    <source>
        <dbReference type="Proteomes" id="UP000019373"/>
    </source>
</evidence>
<dbReference type="InterPro" id="IPR036291">
    <property type="entry name" value="NAD(P)-bd_dom_sf"/>
</dbReference>
<dbReference type="EMBL" id="KE720948">
    <property type="protein sequence ID" value="ERF73529.1"/>
    <property type="molecule type" value="Genomic_DNA"/>
</dbReference>
<evidence type="ECO:0000256" key="3">
    <source>
        <dbReference type="ARBA" id="ARBA00023002"/>
    </source>
</evidence>